<comment type="caution">
    <text evidence="1">The sequence shown here is derived from an EMBL/GenBank/DDBJ whole genome shotgun (WGS) entry which is preliminary data.</text>
</comment>
<protein>
    <submittedName>
        <fullName evidence="1">Uncharacterized protein</fullName>
    </submittedName>
</protein>
<evidence type="ECO:0000313" key="1">
    <source>
        <dbReference type="EMBL" id="EQM74864.1"/>
    </source>
</evidence>
<organism evidence="1 2">
    <name type="scientific">Microbacterium maritypicum MF109</name>
    <dbReference type="NCBI Taxonomy" id="1333857"/>
    <lineage>
        <taxon>Bacteria</taxon>
        <taxon>Bacillati</taxon>
        <taxon>Actinomycetota</taxon>
        <taxon>Actinomycetes</taxon>
        <taxon>Micrococcales</taxon>
        <taxon>Microbacteriaceae</taxon>
        <taxon>Microbacterium</taxon>
    </lineage>
</organism>
<sequence length="59" mass="6501">MPLSYPPLKAVDIDGVKKWTAVCRTCGQDVVRVPQLVKAAAEEARRAHGHEAECTRGQR</sequence>
<gene>
    <name evidence="1" type="ORF">L687_05235</name>
</gene>
<dbReference type="AlphaFoldDB" id="T5KHC9"/>
<proteinExistence type="predicted"/>
<evidence type="ECO:0000313" key="2">
    <source>
        <dbReference type="Proteomes" id="UP000016033"/>
    </source>
</evidence>
<name>T5KHC9_MICMQ</name>
<accession>T5KHC9</accession>
<reference evidence="1 2" key="1">
    <citation type="journal article" date="2013" name="Genome Announc.">
        <title>Whole-genome sequences of five oyster-associated bacteria show potential for crude oil hydrocarbon degradation.</title>
        <authorList>
            <person name="Chauhan A."/>
            <person name="Green S."/>
            <person name="Pathak A."/>
            <person name="Thomas J."/>
            <person name="Venkatramanan R."/>
        </authorList>
    </citation>
    <scope>NUCLEOTIDE SEQUENCE [LARGE SCALE GENOMIC DNA]</scope>
    <source>
        <strain evidence="1 2">MF109</strain>
    </source>
</reference>
<dbReference type="Proteomes" id="UP000016033">
    <property type="component" value="Unassembled WGS sequence"/>
</dbReference>
<dbReference type="EMBL" id="ATAO01000206">
    <property type="protein sequence ID" value="EQM74864.1"/>
    <property type="molecule type" value="Genomic_DNA"/>
</dbReference>